<keyword evidence="2" id="KW-0028">Amino-acid biosynthesis</keyword>
<keyword evidence="8" id="KW-0175">Coiled coil</keyword>
<gene>
    <name evidence="9" type="primary">cysE</name>
    <name evidence="9" type="ORF">ISN26_00335</name>
</gene>
<feature type="coiled-coil region" evidence="8">
    <location>
        <begin position="184"/>
        <end position="211"/>
    </location>
</feature>
<evidence type="ECO:0000256" key="8">
    <source>
        <dbReference type="SAM" id="Coils"/>
    </source>
</evidence>
<dbReference type="PANTHER" id="PTHR42811">
    <property type="entry name" value="SERINE ACETYLTRANSFERASE"/>
    <property type="match status" value="1"/>
</dbReference>
<dbReference type="InterPro" id="IPR053376">
    <property type="entry name" value="Serine_acetyltransferase"/>
</dbReference>
<evidence type="ECO:0000256" key="1">
    <source>
        <dbReference type="ARBA" id="ARBA00007274"/>
    </source>
</evidence>
<dbReference type="EC" id="2.3.1.30" evidence="7"/>
<evidence type="ECO:0000256" key="7">
    <source>
        <dbReference type="PIRNR" id="PIRNR000441"/>
    </source>
</evidence>
<comment type="similarity">
    <text evidence="1 7">Belongs to the transferase hexapeptide repeat family.</text>
</comment>
<comment type="caution">
    <text evidence="9">The sequence shown here is derived from an EMBL/GenBank/DDBJ whole genome shotgun (WGS) entry which is preliminary data.</text>
</comment>
<dbReference type="CDD" id="cd03354">
    <property type="entry name" value="LbH_SAT"/>
    <property type="match status" value="1"/>
</dbReference>
<protein>
    <recommendedName>
        <fullName evidence="7">Serine acetyltransferase</fullName>
        <ecNumber evidence="7">2.3.1.30</ecNumber>
    </recommendedName>
</protein>
<accession>A0A930UG07</accession>
<evidence type="ECO:0000313" key="10">
    <source>
        <dbReference type="Proteomes" id="UP000604381"/>
    </source>
</evidence>
<dbReference type="Gene3D" id="1.10.3130.10">
    <property type="entry name" value="serine acetyltransferase, domain 1"/>
    <property type="match status" value="1"/>
</dbReference>
<keyword evidence="3 7" id="KW-0808">Transferase</keyword>
<evidence type="ECO:0000256" key="3">
    <source>
        <dbReference type="ARBA" id="ARBA00022679"/>
    </source>
</evidence>
<dbReference type="FunFam" id="2.160.10.10:FF:000007">
    <property type="entry name" value="Serine acetyltransferase"/>
    <property type="match status" value="1"/>
</dbReference>
<name>A0A930UG07_9GAMM</name>
<evidence type="ECO:0000313" key="9">
    <source>
        <dbReference type="EMBL" id="MBF2734539.1"/>
    </source>
</evidence>
<dbReference type="Gene3D" id="2.160.10.10">
    <property type="entry name" value="Hexapeptide repeat proteins"/>
    <property type="match status" value="1"/>
</dbReference>
<dbReference type="InterPro" id="IPR045304">
    <property type="entry name" value="LbH_SAT"/>
</dbReference>
<dbReference type="GO" id="GO:0006535">
    <property type="term" value="P:cysteine biosynthetic process from serine"/>
    <property type="evidence" value="ECO:0007669"/>
    <property type="project" value="InterPro"/>
</dbReference>
<dbReference type="InterPro" id="IPR001451">
    <property type="entry name" value="Hexapep"/>
</dbReference>
<sequence>MLDAYLARDPAARSRLDVVLNSTGLKAVGWHHLCHRLWGWGLQTPARMLANIGRWFTGIEIHPEAKVGRRLFIDHGMGVVIGSTTVIGDDVSIYQGVTLGGITQVDKGKRHPTIGDRAIIGAGAKVLGPIEIGADARVGSNAVVVKEVPAGVTVVGVPAHPAGSPAAKKGFVAYGGACCDDEDPARLAAELRELKAEVAKLRAKAGKDKDKKAGG</sequence>
<organism evidence="9 10">
    <name type="scientific">Candidatus Amphirhobacter heronislandensis</name>
    <dbReference type="NCBI Taxonomy" id="1732024"/>
    <lineage>
        <taxon>Bacteria</taxon>
        <taxon>Pseudomonadati</taxon>
        <taxon>Pseudomonadota</taxon>
        <taxon>Gammaproteobacteria</taxon>
        <taxon>Candidatus Tethybacterales</taxon>
        <taxon>Candidatus Tethybacteraceae</taxon>
        <taxon>Candidatus Amphirhobacter</taxon>
    </lineage>
</organism>
<dbReference type="PROSITE" id="PS00101">
    <property type="entry name" value="HEXAPEP_TRANSFERASES"/>
    <property type="match status" value="1"/>
</dbReference>
<dbReference type="GO" id="GO:0009001">
    <property type="term" value="F:serine O-acetyltransferase activity"/>
    <property type="evidence" value="ECO:0007669"/>
    <property type="project" value="UniProtKB-EC"/>
</dbReference>
<evidence type="ECO:0000256" key="2">
    <source>
        <dbReference type="ARBA" id="ARBA00022605"/>
    </source>
</evidence>
<dbReference type="PIRSF" id="PIRSF000441">
    <property type="entry name" value="CysE"/>
    <property type="match status" value="1"/>
</dbReference>
<keyword evidence="5 7" id="KW-0012">Acyltransferase</keyword>
<dbReference type="NCBIfam" id="TIGR01172">
    <property type="entry name" value="cysE"/>
    <property type="match status" value="1"/>
</dbReference>
<dbReference type="InterPro" id="IPR018357">
    <property type="entry name" value="Hexapep_transf_CS"/>
</dbReference>
<dbReference type="EMBL" id="JADHEI010000009">
    <property type="protein sequence ID" value="MBF2734539.1"/>
    <property type="molecule type" value="Genomic_DNA"/>
</dbReference>
<dbReference type="InterPro" id="IPR042122">
    <property type="entry name" value="Ser_AcTrfase_N_sf"/>
</dbReference>
<dbReference type="GO" id="GO:0005737">
    <property type="term" value="C:cytoplasm"/>
    <property type="evidence" value="ECO:0007669"/>
    <property type="project" value="InterPro"/>
</dbReference>
<keyword evidence="4" id="KW-0677">Repeat</keyword>
<evidence type="ECO:0000256" key="5">
    <source>
        <dbReference type="ARBA" id="ARBA00023315"/>
    </source>
</evidence>
<dbReference type="InterPro" id="IPR005881">
    <property type="entry name" value="Ser_O-AcTrfase"/>
</dbReference>
<dbReference type="AlphaFoldDB" id="A0A930UG07"/>
<dbReference type="Pfam" id="PF00132">
    <property type="entry name" value="Hexapep"/>
    <property type="match status" value="1"/>
</dbReference>
<proteinExistence type="inferred from homology"/>
<reference evidence="9" key="1">
    <citation type="submission" date="2020-10" db="EMBL/GenBank/DDBJ databases">
        <title>An improved Amphimedon queenslandica hologenome assembly reveals how three proteobacterial symbionts can extend the metabolic phenotypic of their marine sponge host.</title>
        <authorList>
            <person name="Degnan B."/>
            <person name="Degnan S."/>
            <person name="Xiang X."/>
        </authorList>
    </citation>
    <scope>NUCLEOTIDE SEQUENCE</scope>
    <source>
        <strain evidence="9">AqS2</strain>
    </source>
</reference>
<dbReference type="Proteomes" id="UP000604381">
    <property type="component" value="Unassembled WGS sequence"/>
</dbReference>
<evidence type="ECO:0000256" key="4">
    <source>
        <dbReference type="ARBA" id="ARBA00022737"/>
    </source>
</evidence>
<dbReference type="SUPFAM" id="SSF51161">
    <property type="entry name" value="Trimeric LpxA-like enzymes"/>
    <property type="match status" value="1"/>
</dbReference>
<dbReference type="NCBIfam" id="NF041874">
    <property type="entry name" value="EPS_EpsC"/>
    <property type="match status" value="1"/>
</dbReference>
<evidence type="ECO:0000256" key="6">
    <source>
        <dbReference type="ARBA" id="ARBA00049486"/>
    </source>
</evidence>
<dbReference type="InterPro" id="IPR011004">
    <property type="entry name" value="Trimer_LpxA-like_sf"/>
</dbReference>
<keyword evidence="10" id="KW-1185">Reference proteome</keyword>
<comment type="catalytic activity">
    <reaction evidence="6 7">
        <text>L-serine + acetyl-CoA = O-acetyl-L-serine + CoA</text>
        <dbReference type="Rhea" id="RHEA:24560"/>
        <dbReference type="ChEBI" id="CHEBI:33384"/>
        <dbReference type="ChEBI" id="CHEBI:57287"/>
        <dbReference type="ChEBI" id="CHEBI:57288"/>
        <dbReference type="ChEBI" id="CHEBI:58340"/>
        <dbReference type="EC" id="2.3.1.30"/>
    </reaction>
</comment>